<comment type="caution">
    <text evidence="8">The sequence shown here is derived from an EMBL/GenBank/DDBJ whole genome shotgun (WGS) entry which is preliminary data.</text>
</comment>
<sequence>MSTMRALQVSKPNGPFELVQREIPTPAPRWVRVKVEACGVCHSDAFTRSGAYPGIVLPRVPGHEIAGRVDAVGAEVTAWKVGDRVGVGWHGGHCFECDSCRRGLFLNCVKAKVTGISHDGGYAEYAVVPSESVARIPEELSAVDAGPLLCAGVTTYNSLRNSGARPGATVAVQGIGGLGHLAIQYAARMGFRTVALSRGADKAALARELGAHEYIDTAVVDAAEGLQKLGGADLVLATAPSSAAMEGTIGGLKPRGKLLIVAAAFEPMKVAAMGLLSGKTIAGWPSGSAIDSEDTMAFSALTNVRPRVETYKLEQAEEAFASMMEGRARFRAVLVP</sequence>
<evidence type="ECO:0000313" key="8">
    <source>
        <dbReference type="EMBL" id="MDC0672306.1"/>
    </source>
</evidence>
<proteinExistence type="inferred from homology"/>
<evidence type="ECO:0000256" key="5">
    <source>
        <dbReference type="ARBA" id="ARBA00023002"/>
    </source>
</evidence>
<evidence type="ECO:0000256" key="4">
    <source>
        <dbReference type="ARBA" id="ARBA00022833"/>
    </source>
</evidence>
<dbReference type="SUPFAM" id="SSF50129">
    <property type="entry name" value="GroES-like"/>
    <property type="match status" value="1"/>
</dbReference>
<evidence type="ECO:0000256" key="3">
    <source>
        <dbReference type="ARBA" id="ARBA00022723"/>
    </source>
</evidence>
<reference evidence="8 9" key="1">
    <citation type="submission" date="2022-11" db="EMBL/GenBank/DDBJ databases">
        <title>Minimal conservation of predation-associated metabolite biosynthetic gene clusters underscores biosynthetic potential of Myxococcota including descriptions for ten novel species: Archangium lansinium sp. nov., Myxococcus landrumus sp. nov., Nannocystis bai.</title>
        <authorList>
            <person name="Ahearne A."/>
            <person name="Stevens C."/>
            <person name="Dowd S."/>
        </authorList>
    </citation>
    <scope>NUCLEOTIDE SEQUENCE [LARGE SCALE GENOMIC DNA]</scope>
    <source>
        <strain evidence="8 9">NCELM</strain>
    </source>
</reference>
<evidence type="ECO:0000259" key="7">
    <source>
        <dbReference type="SMART" id="SM00829"/>
    </source>
</evidence>
<dbReference type="InterPro" id="IPR036291">
    <property type="entry name" value="NAD(P)-bd_dom_sf"/>
</dbReference>
<name>A0ABT5BH49_9BACT</name>
<dbReference type="Pfam" id="PF08240">
    <property type="entry name" value="ADH_N"/>
    <property type="match status" value="1"/>
</dbReference>
<dbReference type="CDD" id="cd08296">
    <property type="entry name" value="CAD_like"/>
    <property type="match status" value="1"/>
</dbReference>
<feature type="domain" description="Enoyl reductase (ER)" evidence="7">
    <location>
        <begin position="2"/>
        <end position="334"/>
    </location>
</feature>
<dbReference type="SUPFAM" id="SSF51735">
    <property type="entry name" value="NAD(P)-binding Rossmann-fold domains"/>
    <property type="match status" value="1"/>
</dbReference>
<dbReference type="Pfam" id="PF00107">
    <property type="entry name" value="ADH_zinc_N"/>
    <property type="match status" value="1"/>
</dbReference>
<evidence type="ECO:0000313" key="9">
    <source>
        <dbReference type="Proteomes" id="UP001217838"/>
    </source>
</evidence>
<evidence type="ECO:0000256" key="2">
    <source>
        <dbReference type="ARBA" id="ARBA00008072"/>
    </source>
</evidence>
<dbReference type="InterPro" id="IPR002328">
    <property type="entry name" value="ADH_Zn_CS"/>
</dbReference>
<keyword evidence="3 6" id="KW-0479">Metal-binding</keyword>
<gene>
    <name evidence="8" type="ORF">POL58_31450</name>
</gene>
<dbReference type="SMART" id="SM00829">
    <property type="entry name" value="PKS_ER"/>
    <property type="match status" value="1"/>
</dbReference>
<dbReference type="InterPro" id="IPR013149">
    <property type="entry name" value="ADH-like_C"/>
</dbReference>
<evidence type="ECO:0000256" key="1">
    <source>
        <dbReference type="ARBA" id="ARBA00001947"/>
    </source>
</evidence>
<comment type="cofactor">
    <cofactor evidence="1 6">
        <name>Zn(2+)</name>
        <dbReference type="ChEBI" id="CHEBI:29105"/>
    </cofactor>
</comment>
<dbReference type="Proteomes" id="UP001217838">
    <property type="component" value="Unassembled WGS sequence"/>
</dbReference>
<dbReference type="PROSITE" id="PS00059">
    <property type="entry name" value="ADH_ZINC"/>
    <property type="match status" value="1"/>
</dbReference>
<dbReference type="PANTHER" id="PTHR42940:SF7">
    <property type="entry name" value="ALCOHOL DEHYDROGENASE-LIKE N-TERMINAL DOMAIN-CONTAINING PROTEIN"/>
    <property type="match status" value="1"/>
</dbReference>
<dbReference type="InterPro" id="IPR011032">
    <property type="entry name" value="GroES-like_sf"/>
</dbReference>
<keyword evidence="9" id="KW-1185">Reference proteome</keyword>
<protein>
    <submittedName>
        <fullName evidence="8">Alcohol dehydrogenase</fullName>
    </submittedName>
</protein>
<dbReference type="Gene3D" id="3.90.180.10">
    <property type="entry name" value="Medium-chain alcohol dehydrogenases, catalytic domain"/>
    <property type="match status" value="1"/>
</dbReference>
<keyword evidence="5" id="KW-0560">Oxidoreductase</keyword>
<keyword evidence="4 6" id="KW-0862">Zinc</keyword>
<dbReference type="Gene3D" id="3.40.50.720">
    <property type="entry name" value="NAD(P)-binding Rossmann-like Domain"/>
    <property type="match status" value="1"/>
</dbReference>
<dbReference type="InterPro" id="IPR013154">
    <property type="entry name" value="ADH-like_N"/>
</dbReference>
<dbReference type="PANTHER" id="PTHR42940">
    <property type="entry name" value="ALCOHOL DEHYDROGENASE 1-RELATED"/>
    <property type="match status" value="1"/>
</dbReference>
<dbReference type="InterPro" id="IPR020843">
    <property type="entry name" value="ER"/>
</dbReference>
<dbReference type="RefSeq" id="WP_272003807.1">
    <property type="nucleotide sequence ID" value="NZ_JAQNDN010000019.1"/>
</dbReference>
<accession>A0ABT5BH49</accession>
<organism evidence="8 9">
    <name type="scientific">Nannocystis radixulma</name>
    <dbReference type="NCBI Taxonomy" id="2995305"/>
    <lineage>
        <taxon>Bacteria</taxon>
        <taxon>Pseudomonadati</taxon>
        <taxon>Myxococcota</taxon>
        <taxon>Polyangia</taxon>
        <taxon>Nannocystales</taxon>
        <taxon>Nannocystaceae</taxon>
        <taxon>Nannocystis</taxon>
    </lineage>
</organism>
<evidence type="ECO:0000256" key="6">
    <source>
        <dbReference type="RuleBase" id="RU361277"/>
    </source>
</evidence>
<dbReference type="EMBL" id="JAQNDN010000019">
    <property type="protein sequence ID" value="MDC0672306.1"/>
    <property type="molecule type" value="Genomic_DNA"/>
</dbReference>
<comment type="similarity">
    <text evidence="2 6">Belongs to the zinc-containing alcohol dehydrogenase family.</text>
</comment>